<reference evidence="2" key="1">
    <citation type="journal article" date="2020" name="Stud. Mycol.">
        <title>101 Dothideomycetes genomes: a test case for predicting lifestyles and emergence of pathogens.</title>
        <authorList>
            <person name="Haridas S."/>
            <person name="Albert R."/>
            <person name="Binder M."/>
            <person name="Bloem J."/>
            <person name="Labutti K."/>
            <person name="Salamov A."/>
            <person name="Andreopoulos B."/>
            <person name="Baker S."/>
            <person name="Barry K."/>
            <person name="Bills G."/>
            <person name="Bluhm B."/>
            <person name="Cannon C."/>
            <person name="Castanera R."/>
            <person name="Culley D."/>
            <person name="Daum C."/>
            <person name="Ezra D."/>
            <person name="Gonzalez J."/>
            <person name="Henrissat B."/>
            <person name="Kuo A."/>
            <person name="Liang C."/>
            <person name="Lipzen A."/>
            <person name="Lutzoni F."/>
            <person name="Magnuson J."/>
            <person name="Mondo S."/>
            <person name="Nolan M."/>
            <person name="Ohm R."/>
            <person name="Pangilinan J."/>
            <person name="Park H.-J."/>
            <person name="Ramirez L."/>
            <person name="Alfaro M."/>
            <person name="Sun H."/>
            <person name="Tritt A."/>
            <person name="Yoshinaga Y."/>
            <person name="Zwiers L.-H."/>
            <person name="Turgeon B."/>
            <person name="Goodwin S."/>
            <person name="Spatafora J."/>
            <person name="Crous P."/>
            <person name="Grigoriev I."/>
        </authorList>
    </citation>
    <scope>NUCLEOTIDE SEQUENCE</scope>
    <source>
        <strain evidence="2">CBS 123094</strain>
    </source>
</reference>
<organism evidence="2 3">
    <name type="scientific">Amniculicola lignicola CBS 123094</name>
    <dbReference type="NCBI Taxonomy" id="1392246"/>
    <lineage>
        <taxon>Eukaryota</taxon>
        <taxon>Fungi</taxon>
        <taxon>Dikarya</taxon>
        <taxon>Ascomycota</taxon>
        <taxon>Pezizomycotina</taxon>
        <taxon>Dothideomycetes</taxon>
        <taxon>Pleosporomycetidae</taxon>
        <taxon>Pleosporales</taxon>
        <taxon>Amniculicolaceae</taxon>
        <taxon>Amniculicola</taxon>
    </lineage>
</organism>
<proteinExistence type="predicted"/>
<gene>
    <name evidence="2" type="ORF">P154DRAFT_306320</name>
</gene>
<protein>
    <recommendedName>
        <fullName evidence="4">Fungal N-terminal domain-containing protein</fullName>
    </recommendedName>
</protein>
<evidence type="ECO:0000313" key="3">
    <source>
        <dbReference type="Proteomes" id="UP000799779"/>
    </source>
</evidence>
<keyword evidence="3" id="KW-1185">Reference proteome</keyword>
<name>A0A6A5W4I8_9PLEO</name>
<evidence type="ECO:0000256" key="1">
    <source>
        <dbReference type="SAM" id="MobiDB-lite"/>
    </source>
</evidence>
<evidence type="ECO:0008006" key="4">
    <source>
        <dbReference type="Google" id="ProtNLM"/>
    </source>
</evidence>
<sequence length="437" mass="47862">MNACAGSNNASRPAQPGEETSNSFLDLEACAFVMASIGRFWPENQPHTERIMNASVLSLAMTPLLTSAHSTRRHVTSTRSTDIRCLNHTVRNIKGPYAKSPMAEPFSIAVGVFAVIQASAKTAQGFERAWRLRHRDQEFRELETQVTGLRLQLRAVHQCLTSIRGTTKDNQLFQDCLFDIEKLSEEAKALISEVNNFVDHVNQEGQAGNSKPGKREWMKNKVPLSRLTSRASNIMTSLIAAIQILYSCVPHVPADSLTTLTIQKIEVIQPQNSSPGFGESPPPRLDTKLEQAATTLLQPGAIFGASPDLSRSQRAVLEPHDSDPPCQGESQDETLMAQTIQSSLSRRSSIASFHSATSRFSDSFGSSSTLVSLQTRATTETCQGFCPCQCHMSSQMKSPDWAKFVFGSIKVHSNGSFLLNRRPCNVKSCGQCGTTTV</sequence>
<dbReference type="Proteomes" id="UP000799779">
    <property type="component" value="Unassembled WGS sequence"/>
</dbReference>
<accession>A0A6A5W4I8</accession>
<dbReference type="EMBL" id="ML977621">
    <property type="protein sequence ID" value="KAF1996770.1"/>
    <property type="molecule type" value="Genomic_DNA"/>
</dbReference>
<evidence type="ECO:0000313" key="2">
    <source>
        <dbReference type="EMBL" id="KAF1996770.1"/>
    </source>
</evidence>
<dbReference type="OrthoDB" id="3798157at2759"/>
<feature type="region of interest" description="Disordered" evidence="1">
    <location>
        <begin position="1"/>
        <end position="20"/>
    </location>
</feature>
<dbReference type="AlphaFoldDB" id="A0A6A5W4I8"/>